<gene>
    <name evidence="1" type="ORF">GCM10010094_59750</name>
</gene>
<keyword evidence="2" id="KW-1185">Reference proteome</keyword>
<sequence length="45" mass="4651">MNPETETTVVLSVPGRGRRDLLVVPPDTTEKAVEPLVAAAAGGHV</sequence>
<dbReference type="Proteomes" id="UP000637788">
    <property type="component" value="Unassembled WGS sequence"/>
</dbReference>
<evidence type="ECO:0000313" key="1">
    <source>
        <dbReference type="EMBL" id="GGK90812.1"/>
    </source>
</evidence>
<protein>
    <submittedName>
        <fullName evidence="1">Uncharacterized protein</fullName>
    </submittedName>
</protein>
<dbReference type="EMBL" id="BMPQ01000018">
    <property type="protein sequence ID" value="GGK90812.1"/>
    <property type="molecule type" value="Genomic_DNA"/>
</dbReference>
<organism evidence="1 2">
    <name type="scientific">Streptomyces flaveus</name>
    <dbReference type="NCBI Taxonomy" id="66370"/>
    <lineage>
        <taxon>Bacteria</taxon>
        <taxon>Bacillati</taxon>
        <taxon>Actinomycetota</taxon>
        <taxon>Actinomycetes</taxon>
        <taxon>Kitasatosporales</taxon>
        <taxon>Streptomycetaceae</taxon>
        <taxon>Streptomyces</taxon>
        <taxon>Streptomyces aurantiacus group</taxon>
    </lineage>
</organism>
<reference evidence="1" key="1">
    <citation type="journal article" date="2014" name="Int. J. Syst. Evol. Microbiol.">
        <title>Complete genome sequence of Corynebacterium casei LMG S-19264T (=DSM 44701T), isolated from a smear-ripened cheese.</title>
        <authorList>
            <consortium name="US DOE Joint Genome Institute (JGI-PGF)"/>
            <person name="Walter F."/>
            <person name="Albersmeier A."/>
            <person name="Kalinowski J."/>
            <person name="Ruckert C."/>
        </authorList>
    </citation>
    <scope>NUCLEOTIDE SEQUENCE</scope>
    <source>
        <strain evidence="1">JCM 3035</strain>
    </source>
</reference>
<reference evidence="1" key="2">
    <citation type="submission" date="2020-09" db="EMBL/GenBank/DDBJ databases">
        <authorList>
            <person name="Sun Q."/>
            <person name="Ohkuma M."/>
        </authorList>
    </citation>
    <scope>NUCLEOTIDE SEQUENCE</scope>
    <source>
        <strain evidence="1">JCM 3035</strain>
    </source>
</reference>
<evidence type="ECO:0000313" key="2">
    <source>
        <dbReference type="Proteomes" id="UP000637788"/>
    </source>
</evidence>
<comment type="caution">
    <text evidence="1">The sequence shown here is derived from an EMBL/GenBank/DDBJ whole genome shotgun (WGS) entry which is preliminary data.</text>
</comment>
<proteinExistence type="predicted"/>
<dbReference type="RefSeq" id="WP_189325004.1">
    <property type="nucleotide sequence ID" value="NZ_BMPQ01000018.1"/>
</dbReference>
<accession>A0A917R5W1</accession>
<name>A0A917R5W1_9ACTN</name>
<dbReference type="AlphaFoldDB" id="A0A917R5W1"/>